<dbReference type="AlphaFoldDB" id="A0A2U3P8W0"/>
<evidence type="ECO:0000313" key="1">
    <source>
        <dbReference type="EMBL" id="SPM40203.1"/>
    </source>
</evidence>
<accession>A0A2U3P8W0</accession>
<dbReference type="RefSeq" id="WP_281253313.1">
    <property type="nucleotide sequence ID" value="NZ_FUEZ01000004.1"/>
</dbReference>
<evidence type="ECO:0000313" key="2">
    <source>
        <dbReference type="Proteomes" id="UP000240424"/>
    </source>
</evidence>
<dbReference type="STRING" id="1841861.GCA_900157365_00716"/>
<dbReference type="Proteomes" id="UP000240424">
    <property type="component" value="Unassembled WGS sequence"/>
</dbReference>
<sequence>MTTTLNPRPDVPLPAGAMADEDAWAFWDNECRLFAAWTVSC</sequence>
<dbReference type="EMBL" id="FUEZ01000004">
    <property type="protein sequence ID" value="SPM40203.1"/>
    <property type="molecule type" value="Genomic_DNA"/>
</dbReference>
<proteinExistence type="predicted"/>
<keyword evidence="2" id="KW-1185">Reference proteome</keyword>
<organism evidence="1 2">
    <name type="scientific">Mycobacterium numidiamassiliense</name>
    <dbReference type="NCBI Taxonomy" id="1841861"/>
    <lineage>
        <taxon>Bacteria</taxon>
        <taxon>Bacillati</taxon>
        <taxon>Actinomycetota</taxon>
        <taxon>Actinomycetes</taxon>
        <taxon>Mycobacteriales</taxon>
        <taxon>Mycobacteriaceae</taxon>
        <taxon>Mycobacterium</taxon>
    </lineage>
</organism>
<protein>
    <submittedName>
        <fullName evidence="1">Mycobacterium numidiamassiliense ORFan</fullName>
    </submittedName>
</protein>
<reference evidence="1 2" key="1">
    <citation type="submission" date="2017-01" db="EMBL/GenBank/DDBJ databases">
        <authorList>
            <consortium name="Urmite Genomes"/>
        </authorList>
    </citation>
    <scope>NUCLEOTIDE SEQUENCE [LARGE SCALE GENOMIC DNA]</scope>
    <source>
        <strain evidence="1 2">AB215</strain>
    </source>
</reference>
<gene>
    <name evidence="1" type="ORF">MNAB215_2399</name>
</gene>
<name>A0A2U3P8W0_9MYCO</name>